<reference evidence="3" key="1">
    <citation type="journal article" date="2014" name="Int. J. Syst. Evol. Microbiol.">
        <title>Complete genome sequence of Corynebacterium casei LMG S-19264T (=DSM 44701T), isolated from a smear-ripened cheese.</title>
        <authorList>
            <consortium name="US DOE Joint Genome Institute (JGI-PGF)"/>
            <person name="Walter F."/>
            <person name="Albersmeier A."/>
            <person name="Kalinowski J."/>
            <person name="Ruckert C."/>
        </authorList>
    </citation>
    <scope>NUCLEOTIDE SEQUENCE</scope>
    <source>
        <strain evidence="3">JCM 18487</strain>
    </source>
</reference>
<dbReference type="InterPro" id="IPR038375">
    <property type="entry name" value="NDUFAF7_sf"/>
</dbReference>
<evidence type="ECO:0000256" key="1">
    <source>
        <dbReference type="ARBA" id="ARBA00022603"/>
    </source>
</evidence>
<dbReference type="Pfam" id="PF02636">
    <property type="entry name" value="Methyltransf_28"/>
    <property type="match status" value="1"/>
</dbReference>
<dbReference type="InterPro" id="IPR003788">
    <property type="entry name" value="NDUFAF7"/>
</dbReference>
<dbReference type="GO" id="GO:0035243">
    <property type="term" value="F:protein-arginine omega-N symmetric methyltransferase activity"/>
    <property type="evidence" value="ECO:0007669"/>
    <property type="project" value="TreeGrafter"/>
</dbReference>
<dbReference type="Proteomes" id="UP000637695">
    <property type="component" value="Unassembled WGS sequence"/>
</dbReference>
<dbReference type="RefSeq" id="WP_188880765.1">
    <property type="nucleotide sequence ID" value="NZ_BMOY01000003.1"/>
</dbReference>
<evidence type="ECO:0000313" key="4">
    <source>
        <dbReference type="Proteomes" id="UP000637695"/>
    </source>
</evidence>
<dbReference type="Gene3D" id="3.40.50.12710">
    <property type="match status" value="1"/>
</dbReference>
<dbReference type="PANTHER" id="PTHR12049">
    <property type="entry name" value="PROTEIN ARGININE METHYLTRANSFERASE NDUFAF7, MITOCHONDRIAL"/>
    <property type="match status" value="1"/>
</dbReference>
<comment type="caution">
    <text evidence="3">The sequence shown here is derived from an EMBL/GenBank/DDBJ whole genome shotgun (WGS) entry which is preliminary data.</text>
</comment>
<reference evidence="3" key="2">
    <citation type="submission" date="2020-09" db="EMBL/GenBank/DDBJ databases">
        <authorList>
            <person name="Sun Q."/>
            <person name="Ohkuma M."/>
        </authorList>
    </citation>
    <scope>NUCLEOTIDE SEQUENCE</scope>
    <source>
        <strain evidence="3">JCM 18487</strain>
    </source>
</reference>
<dbReference type="AlphaFoldDB" id="A0A917K218"/>
<dbReference type="GO" id="GO:0032259">
    <property type="term" value="P:methylation"/>
    <property type="evidence" value="ECO:0007669"/>
    <property type="project" value="UniProtKB-KW"/>
</dbReference>
<proteinExistence type="predicted"/>
<dbReference type="SUPFAM" id="SSF53335">
    <property type="entry name" value="S-adenosyl-L-methionine-dependent methyltransferases"/>
    <property type="match status" value="1"/>
</dbReference>
<dbReference type="EMBL" id="BMOY01000003">
    <property type="protein sequence ID" value="GGI97009.1"/>
    <property type="molecule type" value="Genomic_DNA"/>
</dbReference>
<keyword evidence="1 3" id="KW-0489">Methyltransferase</keyword>
<dbReference type="InterPro" id="IPR029063">
    <property type="entry name" value="SAM-dependent_MTases_sf"/>
</dbReference>
<name>A0A917K218_9BACL</name>
<gene>
    <name evidence="3" type="ORF">GCM10010885_03250</name>
</gene>
<evidence type="ECO:0000256" key="2">
    <source>
        <dbReference type="ARBA" id="ARBA00022679"/>
    </source>
</evidence>
<dbReference type="PANTHER" id="PTHR12049:SF7">
    <property type="entry name" value="PROTEIN ARGININE METHYLTRANSFERASE NDUFAF7, MITOCHONDRIAL"/>
    <property type="match status" value="1"/>
</dbReference>
<keyword evidence="4" id="KW-1185">Reference proteome</keyword>
<sequence>MRPPYADTHGGNEPGQGFVPFSAFMREALYGPEGYYARSVRIGADGDFVTAAASPLFAGVLARYIGKVWHRFGRPRRLQLVELGAGEGTLAEGLLRALADHLADGPEVIVYVIIEASDVLRTRQEARLRPRPSPATGRPWIQVHWADPDPSLDTVLLANEVLDALPVERVRRTADGWERMWVRWERGMPVEIAWRPAPPDLAERADVWLDIPPGTEAELCLEYEPLMLRCTRFGRRMAALWFDYGITRDEWQAGIRPRGTLRAYQRHAWVDWRREAGRCDITADVHWDLAMWAAEQAGWQVRLWQQGEFLLAHGILDFVQPLADDGSEWRPALARYRQTAALKQLILPGGMGERFSCLECWRADG</sequence>
<organism evidence="3 4">
    <name type="scientific">Alicyclobacillus cellulosilyticus</name>
    <dbReference type="NCBI Taxonomy" id="1003997"/>
    <lineage>
        <taxon>Bacteria</taxon>
        <taxon>Bacillati</taxon>
        <taxon>Bacillota</taxon>
        <taxon>Bacilli</taxon>
        <taxon>Bacillales</taxon>
        <taxon>Alicyclobacillaceae</taxon>
        <taxon>Alicyclobacillus</taxon>
    </lineage>
</organism>
<evidence type="ECO:0000313" key="3">
    <source>
        <dbReference type="EMBL" id="GGI97009.1"/>
    </source>
</evidence>
<keyword evidence="2" id="KW-0808">Transferase</keyword>
<protein>
    <submittedName>
        <fullName evidence="3">SAM-dependent methyltransferase</fullName>
    </submittedName>
</protein>
<accession>A0A917K218</accession>